<evidence type="ECO:0000313" key="1">
    <source>
        <dbReference type="EMBL" id="RFU86688.1"/>
    </source>
</evidence>
<sequence length="99" mass="10612">MNDERGQVGGVARLLPWAGPEGKPCYLLGGAEGGLISRMADDAERVQLEMAGELLAHATDLLADSRATPPQLRYLLARMAESLTDVRRIAVSRGVQTLP</sequence>
<gene>
    <name evidence="1" type="ORF">DY218_11110</name>
</gene>
<proteinExistence type="predicted"/>
<name>A0A372M6V9_9ACTN</name>
<dbReference type="EMBL" id="QUAK01000062">
    <property type="protein sequence ID" value="RFU86688.1"/>
    <property type="molecule type" value="Genomic_DNA"/>
</dbReference>
<organism evidence="1 2">
    <name type="scientific">Streptomyces triticagri</name>
    <dbReference type="NCBI Taxonomy" id="2293568"/>
    <lineage>
        <taxon>Bacteria</taxon>
        <taxon>Bacillati</taxon>
        <taxon>Actinomycetota</taxon>
        <taxon>Actinomycetes</taxon>
        <taxon>Kitasatosporales</taxon>
        <taxon>Streptomycetaceae</taxon>
        <taxon>Streptomyces</taxon>
    </lineage>
</organism>
<accession>A0A372M6V9</accession>
<dbReference type="OrthoDB" id="4320909at2"/>
<protein>
    <submittedName>
        <fullName evidence="1">Uncharacterized protein</fullName>
    </submittedName>
</protein>
<dbReference type="AlphaFoldDB" id="A0A372M6V9"/>
<comment type="caution">
    <text evidence="1">The sequence shown here is derived from an EMBL/GenBank/DDBJ whole genome shotgun (WGS) entry which is preliminary data.</text>
</comment>
<dbReference type="Proteomes" id="UP000263094">
    <property type="component" value="Unassembled WGS sequence"/>
</dbReference>
<evidence type="ECO:0000313" key="2">
    <source>
        <dbReference type="Proteomes" id="UP000263094"/>
    </source>
</evidence>
<keyword evidence="2" id="KW-1185">Reference proteome</keyword>
<reference evidence="1 2" key="1">
    <citation type="submission" date="2018-08" db="EMBL/GenBank/DDBJ databases">
        <title>Isolation, diversity and antifungal activity of Actinobacteria from wheat.</title>
        <authorList>
            <person name="Han C."/>
        </authorList>
    </citation>
    <scope>NUCLEOTIDE SEQUENCE [LARGE SCALE GENOMIC DNA]</scope>
    <source>
        <strain evidence="1 2">NEAU-YY421</strain>
    </source>
</reference>